<comment type="caution">
    <text evidence="1">The sequence shown here is derived from an EMBL/GenBank/DDBJ whole genome shotgun (WGS) entry which is preliminary data.</text>
</comment>
<accession>G4TSI9</accession>
<evidence type="ECO:0000313" key="1">
    <source>
        <dbReference type="EMBL" id="CCA74282.1"/>
    </source>
</evidence>
<gene>
    <name evidence="1" type="ORF">PIIN_08235</name>
</gene>
<dbReference type="InParanoid" id="G4TSI9"/>
<dbReference type="HOGENOM" id="CLU_2038941_0_0_1"/>
<proteinExistence type="predicted"/>
<keyword evidence="2" id="KW-1185">Reference proteome</keyword>
<dbReference type="AlphaFoldDB" id="G4TSI9"/>
<evidence type="ECO:0000313" key="2">
    <source>
        <dbReference type="Proteomes" id="UP000007148"/>
    </source>
</evidence>
<sequence>MGTQLNQVLRDSGVESMVVSEDCLTIQFLNDWLGWERSFEALVPLVSQQIQEMKKDVRSQMHDTWEEMTRAIEDKCTRSVHLAILGTYVIPIDIFDSEGTPWDSKGARSFDSEVRRVYARA</sequence>
<organism evidence="1 2">
    <name type="scientific">Serendipita indica (strain DSM 11827)</name>
    <name type="common">Root endophyte fungus</name>
    <name type="synonym">Piriformospora indica</name>
    <dbReference type="NCBI Taxonomy" id="1109443"/>
    <lineage>
        <taxon>Eukaryota</taxon>
        <taxon>Fungi</taxon>
        <taxon>Dikarya</taxon>
        <taxon>Basidiomycota</taxon>
        <taxon>Agaricomycotina</taxon>
        <taxon>Agaricomycetes</taxon>
        <taxon>Sebacinales</taxon>
        <taxon>Serendipitaceae</taxon>
        <taxon>Serendipita</taxon>
    </lineage>
</organism>
<dbReference type="EMBL" id="CAFZ01000297">
    <property type="protein sequence ID" value="CCA74282.1"/>
    <property type="molecule type" value="Genomic_DNA"/>
</dbReference>
<reference evidence="1 2" key="1">
    <citation type="journal article" date="2011" name="PLoS Pathog.">
        <title>Endophytic Life Strategies Decoded by Genome and Transcriptome Analyses of the Mutualistic Root Symbiont Piriformospora indica.</title>
        <authorList>
            <person name="Zuccaro A."/>
            <person name="Lahrmann U."/>
            <person name="Guldener U."/>
            <person name="Langen G."/>
            <person name="Pfiffi S."/>
            <person name="Biedenkopf D."/>
            <person name="Wong P."/>
            <person name="Samans B."/>
            <person name="Grimm C."/>
            <person name="Basiewicz M."/>
            <person name="Murat C."/>
            <person name="Martin F."/>
            <person name="Kogel K.H."/>
        </authorList>
    </citation>
    <scope>NUCLEOTIDE SEQUENCE [LARGE SCALE GENOMIC DNA]</scope>
    <source>
        <strain evidence="1 2">DSM 11827</strain>
    </source>
</reference>
<dbReference type="Proteomes" id="UP000007148">
    <property type="component" value="Unassembled WGS sequence"/>
</dbReference>
<name>G4TSI9_SERID</name>
<protein>
    <submittedName>
        <fullName evidence="1">Uncharacterized protein</fullName>
    </submittedName>
</protein>